<dbReference type="Gene3D" id="1.10.10.10">
    <property type="entry name" value="Winged helix-like DNA-binding domain superfamily/Winged helix DNA-binding domain"/>
    <property type="match status" value="1"/>
</dbReference>
<evidence type="ECO:0000256" key="4">
    <source>
        <dbReference type="ARBA" id="ARBA00023163"/>
    </source>
</evidence>
<evidence type="ECO:0000256" key="2">
    <source>
        <dbReference type="ARBA" id="ARBA00023015"/>
    </source>
</evidence>
<evidence type="ECO:0000256" key="3">
    <source>
        <dbReference type="ARBA" id="ARBA00023082"/>
    </source>
</evidence>
<reference evidence="6 7" key="1">
    <citation type="submission" date="2016-07" db="EMBL/GenBank/DDBJ databases">
        <title>High microdiversification within the ubiquitous acI lineage of Actinobacteria.</title>
        <authorList>
            <person name="Neuenschwander S.M."/>
            <person name="Salcher M."/>
            <person name="Ghai R."/>
            <person name="Pernthaler J."/>
        </authorList>
    </citation>
    <scope>NUCLEOTIDE SEQUENCE [LARGE SCALE GENOMIC DNA]</scope>
    <source>
        <strain evidence="6">MMS-21-155</strain>
    </source>
</reference>
<accession>A0AAC9YVI1</accession>
<dbReference type="GeneID" id="300657549"/>
<keyword evidence="2" id="KW-0805">Transcription regulation</keyword>
<proteinExistence type="inferred from homology"/>
<dbReference type="InterPro" id="IPR036388">
    <property type="entry name" value="WH-like_DNA-bd_sf"/>
</dbReference>
<dbReference type="AlphaFoldDB" id="A0AAC9YVI1"/>
<dbReference type="GO" id="GO:0016987">
    <property type="term" value="F:sigma factor activity"/>
    <property type="evidence" value="ECO:0007669"/>
    <property type="project" value="UniProtKB-KW"/>
</dbReference>
<evidence type="ECO:0000313" key="7">
    <source>
        <dbReference type="Proteomes" id="UP000217216"/>
    </source>
</evidence>
<comment type="similarity">
    <text evidence="1">Belongs to the sigma-70 factor family. ECF subfamily.</text>
</comment>
<dbReference type="Pfam" id="PF08281">
    <property type="entry name" value="Sigma70_r4_2"/>
    <property type="match status" value="1"/>
</dbReference>
<keyword evidence="4" id="KW-0804">Transcription</keyword>
<evidence type="ECO:0000313" key="6">
    <source>
        <dbReference type="EMBL" id="ASY12328.1"/>
    </source>
</evidence>
<dbReference type="GO" id="GO:0003677">
    <property type="term" value="F:DNA binding"/>
    <property type="evidence" value="ECO:0007669"/>
    <property type="project" value="InterPro"/>
</dbReference>
<evidence type="ECO:0000259" key="5">
    <source>
        <dbReference type="Pfam" id="PF08281"/>
    </source>
</evidence>
<dbReference type="InterPro" id="IPR013249">
    <property type="entry name" value="RNA_pol_sigma70_r4_t2"/>
</dbReference>
<dbReference type="GO" id="GO:0006352">
    <property type="term" value="P:DNA-templated transcription initiation"/>
    <property type="evidence" value="ECO:0007669"/>
    <property type="project" value="InterPro"/>
</dbReference>
<dbReference type="KEGG" id="plak:A1s21155_05165"/>
<gene>
    <name evidence="6" type="ORF">A1s21155_05165</name>
</gene>
<organism evidence="6 7">
    <name type="scientific">Candidatus Planktophila dulcis</name>
    <dbReference type="NCBI Taxonomy" id="1884914"/>
    <lineage>
        <taxon>Bacteria</taxon>
        <taxon>Bacillati</taxon>
        <taxon>Actinomycetota</taxon>
        <taxon>Actinomycetes</taxon>
        <taxon>Candidatus Nanopelagicales</taxon>
        <taxon>Candidatus Nanopelagicaceae</taxon>
        <taxon>Candidatus Planktophila</taxon>
    </lineage>
</organism>
<dbReference type="InterPro" id="IPR013324">
    <property type="entry name" value="RNA_pol_sigma_r3/r4-like"/>
</dbReference>
<dbReference type="SUPFAM" id="SSF88659">
    <property type="entry name" value="Sigma3 and sigma4 domains of RNA polymerase sigma factors"/>
    <property type="match status" value="1"/>
</dbReference>
<dbReference type="Proteomes" id="UP000217216">
    <property type="component" value="Chromosome"/>
</dbReference>
<keyword evidence="3" id="KW-0731">Sigma factor</keyword>
<sequence>MSSSSNPQTLAELLASLPEEERIILTLHYLRSKSSGEIATLLSVPERAVIVVIESGKTRLKAILGL</sequence>
<evidence type="ECO:0000256" key="1">
    <source>
        <dbReference type="ARBA" id="ARBA00010641"/>
    </source>
</evidence>
<dbReference type="EMBL" id="CP016770">
    <property type="protein sequence ID" value="ASY12328.1"/>
    <property type="molecule type" value="Genomic_DNA"/>
</dbReference>
<keyword evidence="7" id="KW-1185">Reference proteome</keyword>
<name>A0AAC9YVI1_9ACTN</name>
<dbReference type="RefSeq" id="WP_095676481.1">
    <property type="nucleotide sequence ID" value="NZ_CP016770.1"/>
</dbReference>
<feature type="domain" description="RNA polymerase sigma factor 70 region 4 type 2" evidence="5">
    <location>
        <begin position="10"/>
        <end position="49"/>
    </location>
</feature>
<protein>
    <submittedName>
        <fullName evidence="6">RNA polymerase subunit sigma-24</fullName>
    </submittedName>
</protein>